<dbReference type="SUPFAM" id="SSF55729">
    <property type="entry name" value="Acyl-CoA N-acyltransferases (Nat)"/>
    <property type="match status" value="1"/>
</dbReference>
<accession>A0A919VUD9</accession>
<evidence type="ECO:0000313" key="1">
    <source>
        <dbReference type="EMBL" id="GIM69853.1"/>
    </source>
</evidence>
<dbReference type="InterPro" id="IPR016181">
    <property type="entry name" value="Acyl_CoA_acyltransferase"/>
</dbReference>
<dbReference type="EMBL" id="BOQL01000028">
    <property type="protein sequence ID" value="GIM69853.1"/>
    <property type="molecule type" value="Genomic_DNA"/>
</dbReference>
<proteinExistence type="predicted"/>
<protein>
    <submittedName>
        <fullName evidence="1">N-acetyltransferase</fullName>
    </submittedName>
</protein>
<dbReference type="AlphaFoldDB" id="A0A919VUD9"/>
<comment type="caution">
    <text evidence="1">The sequence shown here is derived from an EMBL/GenBank/DDBJ whole genome shotgun (WGS) entry which is preliminary data.</text>
</comment>
<gene>
    <name evidence="1" type="ORF">Aau02nite_38240</name>
</gene>
<organism evidence="1 2">
    <name type="scientific">Actinoplanes auranticolor</name>
    <dbReference type="NCBI Taxonomy" id="47988"/>
    <lineage>
        <taxon>Bacteria</taxon>
        <taxon>Bacillati</taxon>
        <taxon>Actinomycetota</taxon>
        <taxon>Actinomycetes</taxon>
        <taxon>Micromonosporales</taxon>
        <taxon>Micromonosporaceae</taxon>
        <taxon>Actinoplanes</taxon>
    </lineage>
</organism>
<dbReference type="Gene3D" id="3.40.630.30">
    <property type="match status" value="1"/>
</dbReference>
<dbReference type="Proteomes" id="UP000681340">
    <property type="component" value="Unassembled WGS sequence"/>
</dbReference>
<sequence length="209" mass="22088">MPEILAGIEHHERLPAEPWLELVPPPSPQRAAVASFPGHVVVAADIDRRWLDSFLGTGDDLAMPLSPTFLGALEQRLRLAAGNIDAVLLAEPVSGSPSVELSLIEDSDHPRVVRARRYRTDVRVWTCGPGVLVLGRGLGARWEAAVEVEPGARNGGVGRALAAAARHVVPEGRPVWAQVAPGNASSLRAFLAAGYAPVGAEVLLMPVGH</sequence>
<evidence type="ECO:0000313" key="2">
    <source>
        <dbReference type="Proteomes" id="UP000681340"/>
    </source>
</evidence>
<reference evidence="1" key="1">
    <citation type="submission" date="2021-03" db="EMBL/GenBank/DDBJ databases">
        <title>Whole genome shotgun sequence of Actinoplanes auranticolor NBRC 12245.</title>
        <authorList>
            <person name="Komaki H."/>
            <person name="Tamura T."/>
        </authorList>
    </citation>
    <scope>NUCLEOTIDE SEQUENCE</scope>
    <source>
        <strain evidence="1">NBRC 12245</strain>
    </source>
</reference>
<name>A0A919VUD9_9ACTN</name>
<keyword evidence="2" id="KW-1185">Reference proteome</keyword>